<comment type="similarity">
    <text evidence="8">Belongs to the glutamate 5-kinase family.</text>
</comment>
<dbReference type="Pfam" id="PF00696">
    <property type="entry name" value="AA_kinase"/>
    <property type="match status" value="1"/>
</dbReference>
<feature type="binding site" evidence="8">
    <location>
        <begin position="214"/>
        <end position="220"/>
    </location>
    <ligand>
        <name>ATP</name>
        <dbReference type="ChEBI" id="CHEBI:30616"/>
    </ligand>
</feature>
<dbReference type="PANTHER" id="PTHR43654:SF1">
    <property type="entry name" value="ISOPENTENYL PHOSPHATE KINASE"/>
    <property type="match status" value="1"/>
</dbReference>
<keyword evidence="4 8" id="KW-0808">Transferase</keyword>
<comment type="catalytic activity">
    <reaction evidence="8">
        <text>L-glutamate + ATP = L-glutamyl 5-phosphate + ADP</text>
        <dbReference type="Rhea" id="RHEA:14877"/>
        <dbReference type="ChEBI" id="CHEBI:29985"/>
        <dbReference type="ChEBI" id="CHEBI:30616"/>
        <dbReference type="ChEBI" id="CHEBI:58274"/>
        <dbReference type="ChEBI" id="CHEBI:456216"/>
        <dbReference type="EC" id="2.7.2.11"/>
    </reaction>
</comment>
<evidence type="ECO:0000313" key="10">
    <source>
        <dbReference type="EMBL" id="QCT07071.1"/>
    </source>
</evidence>
<accession>A0A4P8XVE3</accession>
<dbReference type="Proteomes" id="UP000301475">
    <property type="component" value="Chromosome"/>
</dbReference>
<keyword evidence="1 8" id="KW-0963">Cytoplasm</keyword>
<keyword evidence="11" id="KW-1185">Reference proteome</keyword>
<dbReference type="InterPro" id="IPR019797">
    <property type="entry name" value="Glutamate_5-kinase_CS"/>
</dbReference>
<sequence length="268" mass="29110">MKDKQRIVIKVGTSTLTYENGKANLRKVEKLCKVISDLENQGHEMVLVSSGALGVGMGKLGITTRPTETNKKQAIAAVGQCELMFMYDKFFGEYNNVVSQILLTKYVVETPHKEETVRNTFMSLIDMGIIPIVNENDSVATDELEGNKIGDNDQLSAIVAKIIDADKLIILTDIDGLYDKNPATNSDAKKINTVELITDEIKAMAGGRGSNRGTGGMATKILAAEIATEVGIDVQIISGENPETIYDVFEGKPVGTIFMGKEKDNDCN</sequence>
<evidence type="ECO:0000313" key="11">
    <source>
        <dbReference type="Proteomes" id="UP000301475"/>
    </source>
</evidence>
<dbReference type="FunFam" id="3.40.1160.10:FF:000018">
    <property type="entry name" value="Glutamate 5-kinase"/>
    <property type="match status" value="1"/>
</dbReference>
<dbReference type="EMBL" id="CP039381">
    <property type="protein sequence ID" value="QCT07071.1"/>
    <property type="molecule type" value="Genomic_DNA"/>
</dbReference>
<dbReference type="GO" id="GO:0004349">
    <property type="term" value="F:glutamate 5-kinase activity"/>
    <property type="evidence" value="ECO:0007669"/>
    <property type="project" value="UniProtKB-UniRule"/>
</dbReference>
<dbReference type="PROSITE" id="PS00902">
    <property type="entry name" value="GLUTAMATE_5_KINASE"/>
    <property type="match status" value="1"/>
</dbReference>
<evidence type="ECO:0000256" key="7">
    <source>
        <dbReference type="ARBA" id="ARBA00022840"/>
    </source>
</evidence>
<dbReference type="PANTHER" id="PTHR43654">
    <property type="entry name" value="GLUTAMATE 5-KINASE"/>
    <property type="match status" value="1"/>
</dbReference>
<feature type="binding site" evidence="8">
    <location>
        <position position="10"/>
    </location>
    <ligand>
        <name>ATP</name>
        <dbReference type="ChEBI" id="CHEBI:30616"/>
    </ligand>
</feature>
<gene>
    <name evidence="8 10" type="primary">proB</name>
    <name evidence="10" type="ORF">E5Z56_06685</name>
</gene>
<dbReference type="GO" id="GO:0055129">
    <property type="term" value="P:L-proline biosynthetic process"/>
    <property type="evidence" value="ECO:0007669"/>
    <property type="project" value="UniProtKB-UniRule"/>
</dbReference>
<dbReference type="PRINTS" id="PR00474">
    <property type="entry name" value="GLU5KINASE"/>
</dbReference>
<dbReference type="Gene3D" id="3.40.1160.10">
    <property type="entry name" value="Acetylglutamate kinase-like"/>
    <property type="match status" value="1"/>
</dbReference>
<dbReference type="InterPro" id="IPR005715">
    <property type="entry name" value="Glu_5kinase/COase_Synthase"/>
</dbReference>
<keyword evidence="5 8" id="KW-0547">Nucleotide-binding</keyword>
<comment type="function">
    <text evidence="8">Catalyzes the transfer of a phosphate group to glutamate to form L-glutamate 5-phosphate.</text>
</comment>
<dbReference type="EC" id="2.7.2.11" evidence="8"/>
<feature type="binding site" evidence="8">
    <location>
        <begin position="172"/>
        <end position="173"/>
    </location>
    <ligand>
        <name>ATP</name>
        <dbReference type="ChEBI" id="CHEBI:30616"/>
    </ligand>
</feature>
<evidence type="ECO:0000256" key="3">
    <source>
        <dbReference type="ARBA" id="ARBA00022650"/>
    </source>
</evidence>
<dbReference type="OrthoDB" id="9804434at2"/>
<dbReference type="UniPathway" id="UPA00098">
    <property type="reaction ID" value="UER00359"/>
</dbReference>
<evidence type="ECO:0000256" key="2">
    <source>
        <dbReference type="ARBA" id="ARBA00022605"/>
    </source>
</evidence>
<reference evidence="10 11" key="1">
    <citation type="submission" date="2019-04" db="EMBL/GenBank/DDBJ databases">
        <authorList>
            <person name="Embree M."/>
            <person name="Gaffney J.R."/>
        </authorList>
    </citation>
    <scope>NUCLEOTIDE SEQUENCE [LARGE SCALE GENOMIC DNA]</scope>
    <source>
        <strain evidence="10 11">JE7A12</strain>
    </source>
</reference>
<keyword evidence="2 8" id="KW-0028">Amino-acid biosynthesis</keyword>
<keyword evidence="7 8" id="KW-0067">ATP-binding</keyword>
<evidence type="ECO:0000256" key="6">
    <source>
        <dbReference type="ARBA" id="ARBA00022777"/>
    </source>
</evidence>
<dbReference type="InterPro" id="IPR011529">
    <property type="entry name" value="Glu_5kinase"/>
</dbReference>
<dbReference type="NCBIfam" id="TIGR01027">
    <property type="entry name" value="proB"/>
    <property type="match status" value="1"/>
</dbReference>
<dbReference type="GO" id="GO:0005829">
    <property type="term" value="C:cytosol"/>
    <property type="evidence" value="ECO:0007669"/>
    <property type="project" value="TreeGrafter"/>
</dbReference>
<dbReference type="KEGG" id="ruj:E5Z56_06685"/>
<dbReference type="InterPro" id="IPR041739">
    <property type="entry name" value="G5K_ProB"/>
</dbReference>
<organism evidence="10 11">
    <name type="scientific">Ruminococcus bovis</name>
    <dbReference type="NCBI Taxonomy" id="2564099"/>
    <lineage>
        <taxon>Bacteria</taxon>
        <taxon>Bacillati</taxon>
        <taxon>Bacillota</taxon>
        <taxon>Clostridia</taxon>
        <taxon>Eubacteriales</taxon>
        <taxon>Oscillospiraceae</taxon>
        <taxon>Ruminococcus</taxon>
    </lineage>
</organism>
<feature type="binding site" evidence="8">
    <location>
        <position position="50"/>
    </location>
    <ligand>
        <name>substrate</name>
    </ligand>
</feature>
<evidence type="ECO:0000259" key="9">
    <source>
        <dbReference type="Pfam" id="PF00696"/>
    </source>
</evidence>
<dbReference type="AlphaFoldDB" id="A0A4P8XVE3"/>
<dbReference type="InterPro" id="IPR001057">
    <property type="entry name" value="Glu/AcGlu_kinase"/>
</dbReference>
<keyword evidence="6 8" id="KW-0418">Kinase</keyword>
<name>A0A4P8XVE3_9FIRM</name>
<dbReference type="SUPFAM" id="SSF53633">
    <property type="entry name" value="Carbamate kinase-like"/>
    <property type="match status" value="1"/>
</dbReference>
<evidence type="ECO:0000256" key="1">
    <source>
        <dbReference type="ARBA" id="ARBA00022490"/>
    </source>
</evidence>
<proteinExistence type="inferred from homology"/>
<comment type="pathway">
    <text evidence="8">Amino-acid biosynthesis; L-proline biosynthesis; L-glutamate 5-semialdehyde from L-glutamate: step 1/2.</text>
</comment>
<keyword evidence="3 8" id="KW-0641">Proline biosynthesis</keyword>
<dbReference type="PIRSF" id="PIRSF000729">
    <property type="entry name" value="GK"/>
    <property type="match status" value="1"/>
</dbReference>
<comment type="subcellular location">
    <subcellularLocation>
        <location evidence="8">Cytoplasm</location>
    </subcellularLocation>
</comment>
<dbReference type="HAMAP" id="MF_00456">
    <property type="entry name" value="ProB"/>
    <property type="match status" value="1"/>
</dbReference>
<feature type="domain" description="Aspartate/glutamate/uridylate kinase" evidence="9">
    <location>
        <begin position="5"/>
        <end position="238"/>
    </location>
</feature>
<dbReference type="GO" id="GO:0005524">
    <property type="term" value="F:ATP binding"/>
    <property type="evidence" value="ECO:0007669"/>
    <property type="project" value="UniProtKB-KW"/>
</dbReference>
<protein>
    <recommendedName>
        <fullName evidence="8">Glutamate 5-kinase</fullName>
        <ecNumber evidence="8">2.7.2.11</ecNumber>
    </recommendedName>
    <alternativeName>
        <fullName evidence="8">Gamma-glutamyl kinase</fullName>
        <shortName evidence="8">GK</shortName>
    </alternativeName>
</protein>
<feature type="binding site" evidence="8">
    <location>
        <position position="137"/>
    </location>
    <ligand>
        <name>substrate</name>
    </ligand>
</feature>
<dbReference type="InterPro" id="IPR001048">
    <property type="entry name" value="Asp/Glu/Uridylate_kinase"/>
</dbReference>
<dbReference type="RefSeq" id="WP_138157131.1">
    <property type="nucleotide sequence ID" value="NZ_CP039381.1"/>
</dbReference>
<dbReference type="InterPro" id="IPR036393">
    <property type="entry name" value="AceGlu_kinase-like_sf"/>
</dbReference>
<dbReference type="CDD" id="cd04242">
    <property type="entry name" value="AAK_G5K_ProB"/>
    <property type="match status" value="1"/>
</dbReference>
<feature type="binding site" evidence="8">
    <location>
        <position position="152"/>
    </location>
    <ligand>
        <name>substrate</name>
    </ligand>
</feature>
<evidence type="ECO:0000256" key="8">
    <source>
        <dbReference type="HAMAP-Rule" id="MF_00456"/>
    </source>
</evidence>
<evidence type="ECO:0000256" key="5">
    <source>
        <dbReference type="ARBA" id="ARBA00022741"/>
    </source>
</evidence>
<evidence type="ECO:0000256" key="4">
    <source>
        <dbReference type="ARBA" id="ARBA00022679"/>
    </source>
</evidence>